<dbReference type="CDD" id="cd00118">
    <property type="entry name" value="LysM"/>
    <property type="match status" value="1"/>
</dbReference>
<gene>
    <name evidence="3" type="ORF">WJX72_001978</name>
</gene>
<dbReference type="PROSITE" id="PS51782">
    <property type="entry name" value="LYSM"/>
    <property type="match status" value="1"/>
</dbReference>
<protein>
    <recommendedName>
        <fullName evidence="2">LysM domain-containing protein</fullName>
    </recommendedName>
</protein>
<evidence type="ECO:0000313" key="3">
    <source>
        <dbReference type="EMBL" id="KAK9815340.1"/>
    </source>
</evidence>
<dbReference type="PANTHER" id="PTHR20932:SF8">
    <property type="entry name" value="LD22649P"/>
    <property type="match status" value="1"/>
</dbReference>
<dbReference type="PANTHER" id="PTHR20932">
    <property type="entry name" value="LYSM AND PUTATIVE PEPTIDOGLYCAN-BINDING DOMAIN-CONTAINING PROTEIN"/>
    <property type="match status" value="1"/>
</dbReference>
<dbReference type="SMART" id="SM00257">
    <property type="entry name" value="LysM"/>
    <property type="match status" value="1"/>
</dbReference>
<dbReference type="Gene3D" id="3.10.350.10">
    <property type="entry name" value="LysM domain"/>
    <property type="match status" value="1"/>
</dbReference>
<dbReference type="Pfam" id="PF01476">
    <property type="entry name" value="LysM"/>
    <property type="match status" value="1"/>
</dbReference>
<dbReference type="AlphaFoldDB" id="A0AAW1PZV7"/>
<feature type="compositionally biased region" description="Basic and acidic residues" evidence="1">
    <location>
        <begin position="273"/>
        <end position="287"/>
    </location>
</feature>
<feature type="compositionally biased region" description="Basic and acidic residues" evidence="1">
    <location>
        <begin position="132"/>
        <end position="154"/>
    </location>
</feature>
<dbReference type="SUPFAM" id="SSF54106">
    <property type="entry name" value="LysM domain"/>
    <property type="match status" value="1"/>
</dbReference>
<feature type="compositionally biased region" description="Low complexity" evidence="1">
    <location>
        <begin position="246"/>
        <end position="257"/>
    </location>
</feature>
<keyword evidence="4" id="KW-1185">Reference proteome</keyword>
<feature type="region of interest" description="Disordered" evidence="1">
    <location>
        <begin position="131"/>
        <end position="287"/>
    </location>
</feature>
<dbReference type="Proteomes" id="UP001489004">
    <property type="component" value="Unassembled WGS sequence"/>
</dbReference>
<organism evidence="3 4">
    <name type="scientific">[Myrmecia] bisecta</name>
    <dbReference type="NCBI Taxonomy" id="41462"/>
    <lineage>
        <taxon>Eukaryota</taxon>
        <taxon>Viridiplantae</taxon>
        <taxon>Chlorophyta</taxon>
        <taxon>core chlorophytes</taxon>
        <taxon>Trebouxiophyceae</taxon>
        <taxon>Trebouxiales</taxon>
        <taxon>Trebouxiaceae</taxon>
        <taxon>Myrmecia</taxon>
    </lineage>
</organism>
<proteinExistence type="predicted"/>
<dbReference type="InterPro" id="IPR045030">
    <property type="entry name" value="LYSM1-4"/>
</dbReference>
<accession>A0AAW1PZV7</accession>
<feature type="region of interest" description="Disordered" evidence="1">
    <location>
        <begin position="92"/>
        <end position="111"/>
    </location>
</feature>
<dbReference type="InterPro" id="IPR018392">
    <property type="entry name" value="LysM"/>
</dbReference>
<evidence type="ECO:0000259" key="2">
    <source>
        <dbReference type="PROSITE" id="PS51782"/>
    </source>
</evidence>
<reference evidence="3 4" key="1">
    <citation type="journal article" date="2024" name="Nat. Commun.">
        <title>Phylogenomics reveals the evolutionary origins of lichenization in chlorophyte algae.</title>
        <authorList>
            <person name="Puginier C."/>
            <person name="Libourel C."/>
            <person name="Otte J."/>
            <person name="Skaloud P."/>
            <person name="Haon M."/>
            <person name="Grisel S."/>
            <person name="Petersen M."/>
            <person name="Berrin J.G."/>
            <person name="Delaux P.M."/>
            <person name="Dal Grande F."/>
            <person name="Keller J."/>
        </authorList>
    </citation>
    <scope>NUCLEOTIDE SEQUENCE [LARGE SCALE GENOMIC DNA]</scope>
    <source>
        <strain evidence="3 4">SAG 2043</strain>
    </source>
</reference>
<dbReference type="InterPro" id="IPR036779">
    <property type="entry name" value="LysM_dom_sf"/>
</dbReference>
<sequence>MSEDRASTSGESSEGGSKDLFCTHTVSKLDTLAGIAVKYKVTVSDIKRANGLLSDSAMFARDTLLIPTRSMPVGQEYSTWAGMIVTQYGRLPGSHSRGRSDSLFNGGGHPQQSAALEQLRGYYGLGAASEESVPRRAFTDEPRSFRNLDSRSENGRTSSGEVELTEFEPSTLRRPPSLPNIEYAGTREGQTFDERLRRRRANESSPLRDSSASISNVPTDATSPGGTAKQQRPPLSRDGSNGSGGVAPPAAAAEPPAGIGGGGPGRGKTRGQKAHEVMQGRRRESFLDKIKRAASQPALAGPSGPNLAKLADAAITSVAEGAGVKPSGGSATGSSNLQKVVAAVQPQKLKEIAKKD</sequence>
<comment type="caution">
    <text evidence="3">The sequence shown here is derived from an EMBL/GenBank/DDBJ whole genome shotgun (WGS) entry which is preliminary data.</text>
</comment>
<evidence type="ECO:0000256" key="1">
    <source>
        <dbReference type="SAM" id="MobiDB-lite"/>
    </source>
</evidence>
<evidence type="ECO:0000313" key="4">
    <source>
        <dbReference type="Proteomes" id="UP001489004"/>
    </source>
</evidence>
<dbReference type="EMBL" id="JALJOR010000006">
    <property type="protein sequence ID" value="KAK9815340.1"/>
    <property type="molecule type" value="Genomic_DNA"/>
</dbReference>
<feature type="domain" description="LysM" evidence="2">
    <location>
        <begin position="22"/>
        <end position="66"/>
    </location>
</feature>
<feature type="compositionally biased region" description="Polar residues" evidence="1">
    <location>
        <begin position="203"/>
        <end position="230"/>
    </location>
</feature>
<name>A0AAW1PZV7_9CHLO</name>